<dbReference type="EMBL" id="AWUE01016340">
    <property type="protein sequence ID" value="OMO92652.1"/>
    <property type="molecule type" value="Genomic_DNA"/>
</dbReference>
<dbReference type="STRING" id="93759.A0A1R3JCU0"/>
<protein>
    <submittedName>
        <fullName evidence="1">Uncharacterized protein</fullName>
    </submittedName>
</protein>
<dbReference type="AlphaFoldDB" id="A0A1R3JCU0"/>
<comment type="caution">
    <text evidence="1">The sequence shown here is derived from an EMBL/GenBank/DDBJ whole genome shotgun (WGS) entry which is preliminary data.</text>
</comment>
<sequence>MAFMVEERSAFEGFMEEIEAPKIDGAFLMSLLEESNGEECFNDEELNIVIRSLEAEINANTIMENHEFAMEPEFVCRDGGDLDWNEMEMVLSSQNDDMNLFVEDQIMEFMDESSYSQNYFAVNVPLEENGYSSLWQ</sequence>
<evidence type="ECO:0000313" key="2">
    <source>
        <dbReference type="Proteomes" id="UP000187203"/>
    </source>
</evidence>
<dbReference type="Proteomes" id="UP000187203">
    <property type="component" value="Unassembled WGS sequence"/>
</dbReference>
<proteinExistence type="predicted"/>
<name>A0A1R3JCU0_9ROSI</name>
<organism evidence="1 2">
    <name type="scientific">Corchorus olitorius</name>
    <dbReference type="NCBI Taxonomy" id="93759"/>
    <lineage>
        <taxon>Eukaryota</taxon>
        <taxon>Viridiplantae</taxon>
        <taxon>Streptophyta</taxon>
        <taxon>Embryophyta</taxon>
        <taxon>Tracheophyta</taxon>
        <taxon>Spermatophyta</taxon>
        <taxon>Magnoliopsida</taxon>
        <taxon>eudicotyledons</taxon>
        <taxon>Gunneridae</taxon>
        <taxon>Pentapetalae</taxon>
        <taxon>rosids</taxon>
        <taxon>malvids</taxon>
        <taxon>Malvales</taxon>
        <taxon>Malvaceae</taxon>
        <taxon>Grewioideae</taxon>
        <taxon>Apeibeae</taxon>
        <taxon>Corchorus</taxon>
    </lineage>
</organism>
<keyword evidence="2" id="KW-1185">Reference proteome</keyword>
<dbReference type="OrthoDB" id="691231at2759"/>
<dbReference type="PANTHER" id="PTHR37611:SF2">
    <property type="entry name" value="VIRUS-SPECIFIC-SIGNALING-PATHWAY REGULATED PROTEIN-RELATED"/>
    <property type="match status" value="1"/>
</dbReference>
<reference evidence="2" key="1">
    <citation type="submission" date="2013-09" db="EMBL/GenBank/DDBJ databases">
        <title>Corchorus olitorius genome sequencing.</title>
        <authorList>
            <person name="Alam M."/>
            <person name="Haque M.S."/>
            <person name="Islam M.S."/>
            <person name="Emdad E.M."/>
            <person name="Islam M.M."/>
            <person name="Ahmed B."/>
            <person name="Halim A."/>
            <person name="Hossen Q.M.M."/>
            <person name="Hossain M.Z."/>
            <person name="Ahmed R."/>
            <person name="Khan M.M."/>
            <person name="Islam R."/>
            <person name="Rashid M.M."/>
            <person name="Khan S.A."/>
            <person name="Rahman M.S."/>
            <person name="Alam M."/>
            <person name="Yahiya A.S."/>
            <person name="Khan M.S."/>
            <person name="Azam M.S."/>
            <person name="Haque T."/>
            <person name="Lashkar M.Z.H."/>
            <person name="Akhand A.I."/>
            <person name="Morshed G."/>
            <person name="Roy S."/>
            <person name="Uddin K.S."/>
            <person name="Rabeya T."/>
            <person name="Hossain A.S."/>
            <person name="Chowdhury A."/>
            <person name="Snigdha A.R."/>
            <person name="Mortoza M.S."/>
            <person name="Matin S.A."/>
            <person name="Hoque S.M.E."/>
            <person name="Islam M.K."/>
            <person name="Roy D.K."/>
            <person name="Haider R."/>
            <person name="Moosa M.M."/>
            <person name="Elias S.M."/>
            <person name="Hasan A.M."/>
            <person name="Jahan S."/>
            <person name="Shafiuddin M."/>
            <person name="Mahmood N."/>
            <person name="Shommy N.S."/>
        </authorList>
    </citation>
    <scope>NUCLEOTIDE SEQUENCE [LARGE SCALE GENOMIC DNA]</scope>
    <source>
        <strain evidence="2">cv. O-4</strain>
    </source>
</reference>
<gene>
    <name evidence="1" type="ORF">COLO4_17430</name>
</gene>
<evidence type="ECO:0000313" key="1">
    <source>
        <dbReference type="EMBL" id="OMO92652.1"/>
    </source>
</evidence>
<accession>A0A1R3JCU0</accession>
<dbReference type="PANTHER" id="PTHR37611">
    <property type="entry name" value="VIRUS-SPECIFIC-SIGNALING-PATHWAY REGULATED PROTEIN-RELATED"/>
    <property type="match status" value="1"/>
</dbReference>